<dbReference type="RefSeq" id="XP_018230736.1">
    <property type="nucleotide sequence ID" value="XM_018372990.1"/>
</dbReference>
<evidence type="ECO:0000313" key="7">
    <source>
        <dbReference type="Proteomes" id="UP000053447"/>
    </source>
</evidence>
<proteinExistence type="inferred from homology"/>
<evidence type="ECO:0000256" key="3">
    <source>
        <dbReference type="ARBA" id="ARBA00021321"/>
    </source>
</evidence>
<evidence type="ECO:0000313" key="6">
    <source>
        <dbReference type="EMBL" id="KTW32044.1"/>
    </source>
</evidence>
<dbReference type="VEuPathDB" id="FungiDB:T551_00726"/>
<sequence>MSKTNKHKPYSKKINQKLKKNIENKSNTNEITNNLSQNIFKKKTKTISKIQRRKSKHEKWMEKFKKEPILSTSFHKRINKKQKLQFLSSIKEISNSLPDIVEEVKYIKPKNSKKQIKNSQKQEEIRFNAILQHPNFQNDPWGSIRQYINNSVEKKRHIN</sequence>
<name>A0A0W4ZUK8_PNEJ7</name>
<accession>A0A0W4ZUK8</accession>
<protein>
    <recommendedName>
        <fullName evidence="3">Ribosome biogenesis protein SLX9</fullName>
    </recommendedName>
</protein>
<organism evidence="6 7">
    <name type="scientific">Pneumocystis jirovecii (strain RU7)</name>
    <name type="common">Human pneumocystis pneumonia agent</name>
    <dbReference type="NCBI Taxonomy" id="1408657"/>
    <lineage>
        <taxon>Eukaryota</taxon>
        <taxon>Fungi</taxon>
        <taxon>Dikarya</taxon>
        <taxon>Ascomycota</taxon>
        <taxon>Taphrinomycotina</taxon>
        <taxon>Pneumocystomycetes</taxon>
        <taxon>Pneumocystaceae</taxon>
        <taxon>Pneumocystis</taxon>
    </lineage>
</organism>
<reference evidence="7" key="1">
    <citation type="journal article" date="2016" name="Nat. Commun.">
        <title>Genome analysis of three Pneumocystis species reveals adaptation mechanisms to life exclusively in mammalian hosts.</title>
        <authorList>
            <person name="Ma L."/>
            <person name="Chen Z."/>
            <person name="Huang D.W."/>
            <person name="Kutty G."/>
            <person name="Ishihara M."/>
            <person name="Wang H."/>
            <person name="Abouelleil A."/>
            <person name="Bishop L."/>
            <person name="Davey E."/>
            <person name="Deng R."/>
            <person name="Deng X."/>
            <person name="Fan L."/>
            <person name="Fantoni G."/>
            <person name="Fitzgerald M."/>
            <person name="Gogineni E."/>
            <person name="Goldberg J.M."/>
            <person name="Handley G."/>
            <person name="Hu X."/>
            <person name="Huber C."/>
            <person name="Jiao X."/>
            <person name="Jones K."/>
            <person name="Levin J.Z."/>
            <person name="Liu Y."/>
            <person name="Macdonald P."/>
            <person name="Melnikov A."/>
            <person name="Raley C."/>
            <person name="Sassi M."/>
            <person name="Sherman B.T."/>
            <person name="Song X."/>
            <person name="Sykes S."/>
            <person name="Tran B."/>
            <person name="Walsh L."/>
            <person name="Xia Y."/>
            <person name="Yang J."/>
            <person name="Young S."/>
            <person name="Zeng Q."/>
            <person name="Zheng X."/>
            <person name="Stephens R."/>
            <person name="Nusbaum C."/>
            <person name="Birren B.W."/>
            <person name="Azadi P."/>
            <person name="Lempicki R.A."/>
            <person name="Cuomo C.A."/>
            <person name="Kovacs J.A."/>
        </authorList>
    </citation>
    <scope>NUCLEOTIDE SEQUENCE [LARGE SCALE GENOMIC DNA]</scope>
    <source>
        <strain evidence="7">RU7</strain>
    </source>
</reference>
<dbReference type="GO" id="GO:0000462">
    <property type="term" value="P:maturation of SSU-rRNA from tricistronic rRNA transcript (SSU-rRNA, 5.8S rRNA, LSU-rRNA)"/>
    <property type="evidence" value="ECO:0007669"/>
    <property type="project" value="InterPro"/>
</dbReference>
<dbReference type="GO" id="GO:0030686">
    <property type="term" value="C:90S preribosome"/>
    <property type="evidence" value="ECO:0007669"/>
    <property type="project" value="InterPro"/>
</dbReference>
<dbReference type="InterPro" id="IPR028160">
    <property type="entry name" value="Slx9-like"/>
</dbReference>
<dbReference type="Pfam" id="PF15341">
    <property type="entry name" value="SLX9"/>
    <property type="match status" value="1"/>
</dbReference>
<gene>
    <name evidence="6" type="ORF">T551_00726</name>
</gene>
<keyword evidence="7" id="KW-1185">Reference proteome</keyword>
<dbReference type="AlphaFoldDB" id="A0A0W4ZUK8"/>
<comment type="caution">
    <text evidence="6">The sequence shown here is derived from an EMBL/GenBank/DDBJ whole genome shotgun (WGS) entry which is preliminary data.</text>
</comment>
<dbReference type="Proteomes" id="UP000053447">
    <property type="component" value="Unassembled WGS sequence"/>
</dbReference>
<comment type="similarity">
    <text evidence="2">Belongs to the SLX9 family.</text>
</comment>
<evidence type="ECO:0000256" key="1">
    <source>
        <dbReference type="ARBA" id="ARBA00004604"/>
    </source>
</evidence>
<feature type="compositionally biased region" description="Basic residues" evidence="5">
    <location>
        <begin position="1"/>
        <end position="19"/>
    </location>
</feature>
<dbReference type="GO" id="GO:0005730">
    <property type="term" value="C:nucleolus"/>
    <property type="evidence" value="ECO:0007669"/>
    <property type="project" value="UniProtKB-SubCell"/>
</dbReference>
<evidence type="ECO:0000256" key="4">
    <source>
        <dbReference type="ARBA" id="ARBA00023242"/>
    </source>
</evidence>
<dbReference type="EMBL" id="LFWA01000003">
    <property type="protein sequence ID" value="KTW32044.1"/>
    <property type="molecule type" value="Genomic_DNA"/>
</dbReference>
<evidence type="ECO:0000256" key="2">
    <source>
        <dbReference type="ARBA" id="ARBA00011022"/>
    </source>
</evidence>
<dbReference type="PANTHER" id="PTHR31109:SF2">
    <property type="entry name" value="RIBOSOME BIOGENESIS PROTEIN SLX9 HOMOLOG"/>
    <property type="match status" value="1"/>
</dbReference>
<dbReference type="PANTHER" id="PTHR31109">
    <property type="entry name" value="PROTEIN FAM207A"/>
    <property type="match status" value="1"/>
</dbReference>
<keyword evidence="4" id="KW-0539">Nucleus</keyword>
<dbReference type="OrthoDB" id="18703at2759"/>
<comment type="subcellular location">
    <subcellularLocation>
        <location evidence="1">Nucleus</location>
        <location evidence="1">Nucleolus</location>
    </subcellularLocation>
</comment>
<dbReference type="GO" id="GO:0030688">
    <property type="term" value="C:preribosome, small subunit precursor"/>
    <property type="evidence" value="ECO:0007669"/>
    <property type="project" value="InterPro"/>
</dbReference>
<evidence type="ECO:0000256" key="5">
    <source>
        <dbReference type="SAM" id="MobiDB-lite"/>
    </source>
</evidence>
<dbReference type="GeneID" id="28939245"/>
<feature type="region of interest" description="Disordered" evidence="5">
    <location>
        <begin position="1"/>
        <end position="27"/>
    </location>
</feature>
<dbReference type="STRING" id="1408657.A0A0W4ZUK8"/>